<proteinExistence type="predicted"/>
<evidence type="ECO:0000256" key="2">
    <source>
        <dbReference type="SAM" id="Phobius"/>
    </source>
</evidence>
<dbReference type="AlphaFoldDB" id="A0AB39KZY9"/>
<keyword evidence="2" id="KW-0472">Membrane</keyword>
<dbReference type="EMBL" id="CP163302">
    <property type="protein sequence ID" value="XDP44130.1"/>
    <property type="molecule type" value="Genomic_DNA"/>
</dbReference>
<feature type="compositionally biased region" description="Basic and acidic residues" evidence="1">
    <location>
        <begin position="166"/>
        <end position="179"/>
    </location>
</feature>
<dbReference type="PANTHER" id="PTHR41386">
    <property type="entry name" value="INTEGRAL MEMBRANE PROTEIN-RELATED"/>
    <property type="match status" value="1"/>
</dbReference>
<name>A0AB39KZY9_9MICC</name>
<protein>
    <submittedName>
        <fullName evidence="3">DUF1003 domain-containing protein</fullName>
    </submittedName>
</protein>
<feature type="region of interest" description="Disordered" evidence="1">
    <location>
        <begin position="156"/>
        <end position="203"/>
    </location>
</feature>
<dbReference type="PANTHER" id="PTHR41386:SF1">
    <property type="entry name" value="MEMBRANE PROTEIN"/>
    <property type="match status" value="1"/>
</dbReference>
<dbReference type="RefSeq" id="WP_307957946.1">
    <property type="nucleotide sequence ID" value="NZ_CP163302.1"/>
</dbReference>
<gene>
    <name evidence="3" type="ORF">AB5L97_12665</name>
</gene>
<sequence>MAEPRKLPGLDTPLEQRTRLIPRPDPDAFGRFAENFARYMGTPRFLLYMTLFCVVWLGWNTLGPEDLQFDPKSLNYTLLTLLLSLQASYAAPLILLAQNRQDDRDRVQIEQDRSRNERSLADTEYLTRELASLRLALREVATRDFVRAELRSLVEDLANDPDEPESEGRSDRVRSDGRPRKERKQRAPKTQQIPRVRDAGSTE</sequence>
<organism evidence="3">
    <name type="scientific">Sinomonas puerhi</name>
    <dbReference type="NCBI Taxonomy" id="3238584"/>
    <lineage>
        <taxon>Bacteria</taxon>
        <taxon>Bacillati</taxon>
        <taxon>Actinomycetota</taxon>
        <taxon>Actinomycetes</taxon>
        <taxon>Micrococcales</taxon>
        <taxon>Micrococcaceae</taxon>
        <taxon>Sinomonas</taxon>
    </lineage>
</organism>
<feature type="transmembrane region" description="Helical" evidence="2">
    <location>
        <begin position="74"/>
        <end position="96"/>
    </location>
</feature>
<feature type="transmembrane region" description="Helical" evidence="2">
    <location>
        <begin position="45"/>
        <end position="62"/>
    </location>
</feature>
<evidence type="ECO:0000313" key="3">
    <source>
        <dbReference type="EMBL" id="XDP44130.1"/>
    </source>
</evidence>
<evidence type="ECO:0000256" key="1">
    <source>
        <dbReference type="SAM" id="MobiDB-lite"/>
    </source>
</evidence>
<keyword evidence="2" id="KW-0812">Transmembrane</keyword>
<keyword evidence="2" id="KW-1133">Transmembrane helix</keyword>
<dbReference type="KEGG" id="spue:AB5L97_12665"/>
<accession>A0AB39KZY9</accession>
<dbReference type="Pfam" id="PF06210">
    <property type="entry name" value="DUF1003"/>
    <property type="match status" value="1"/>
</dbReference>
<dbReference type="InterPro" id="IPR010406">
    <property type="entry name" value="DUF1003"/>
</dbReference>
<reference evidence="3" key="1">
    <citation type="submission" date="2024-07" db="EMBL/GenBank/DDBJ databases">
        <authorList>
            <person name="fu j."/>
        </authorList>
    </citation>
    <scope>NUCLEOTIDE SEQUENCE</scope>
    <source>
        <strain evidence="3">P10A9</strain>
    </source>
</reference>